<feature type="region of interest" description="Disordered" evidence="8">
    <location>
        <begin position="264"/>
        <end position="289"/>
    </location>
</feature>
<feature type="compositionally biased region" description="Polar residues" evidence="8">
    <location>
        <begin position="334"/>
        <end position="344"/>
    </location>
</feature>
<evidence type="ECO:0000256" key="8">
    <source>
        <dbReference type="SAM" id="MobiDB-lite"/>
    </source>
</evidence>
<evidence type="ECO:0000313" key="10">
    <source>
        <dbReference type="EMBL" id="BBH04285.1"/>
    </source>
</evidence>
<feature type="domain" description="Mediator complex subunit Med13 N-terminal" evidence="9">
    <location>
        <begin position="11"/>
        <end position="311"/>
    </location>
</feature>
<evidence type="ECO:0000256" key="6">
    <source>
        <dbReference type="ARBA" id="ARBA00023163"/>
    </source>
</evidence>
<comment type="similarity">
    <text evidence="2">Belongs to the Mediator complex subunit 13 family.</text>
</comment>
<feature type="region of interest" description="Disordered" evidence="8">
    <location>
        <begin position="320"/>
        <end position="383"/>
    </location>
</feature>
<name>A0A4Y1RJL4_PRUDU</name>
<evidence type="ECO:0000256" key="4">
    <source>
        <dbReference type="ARBA" id="ARBA00022491"/>
    </source>
</evidence>
<evidence type="ECO:0000256" key="1">
    <source>
        <dbReference type="ARBA" id="ARBA00004123"/>
    </source>
</evidence>
<dbReference type="GO" id="GO:0045944">
    <property type="term" value="P:positive regulation of transcription by RNA polymerase II"/>
    <property type="evidence" value="ECO:0007669"/>
    <property type="project" value="TreeGrafter"/>
</dbReference>
<evidence type="ECO:0000259" key="9">
    <source>
        <dbReference type="Pfam" id="PF11597"/>
    </source>
</evidence>
<comment type="subcellular location">
    <subcellularLocation>
        <location evidence="1">Nucleus</location>
    </subcellularLocation>
</comment>
<dbReference type="AlphaFoldDB" id="A0A4Y1RJL4"/>
<dbReference type="GO" id="GO:0016592">
    <property type="term" value="C:mediator complex"/>
    <property type="evidence" value="ECO:0007669"/>
    <property type="project" value="TreeGrafter"/>
</dbReference>
<dbReference type="InterPro" id="IPR051139">
    <property type="entry name" value="Mediator_complx_sub13"/>
</dbReference>
<feature type="compositionally biased region" description="Low complexity" evidence="8">
    <location>
        <begin position="345"/>
        <end position="363"/>
    </location>
</feature>
<keyword evidence="5" id="KW-0805">Transcription regulation</keyword>
<organism evidence="10">
    <name type="scientific">Prunus dulcis</name>
    <name type="common">Almond</name>
    <name type="synonym">Amygdalus dulcis</name>
    <dbReference type="NCBI Taxonomy" id="3755"/>
    <lineage>
        <taxon>Eukaryota</taxon>
        <taxon>Viridiplantae</taxon>
        <taxon>Streptophyta</taxon>
        <taxon>Embryophyta</taxon>
        <taxon>Tracheophyta</taxon>
        <taxon>Spermatophyta</taxon>
        <taxon>Magnoliopsida</taxon>
        <taxon>eudicotyledons</taxon>
        <taxon>Gunneridae</taxon>
        <taxon>Pentapetalae</taxon>
        <taxon>rosids</taxon>
        <taxon>fabids</taxon>
        <taxon>Rosales</taxon>
        <taxon>Rosaceae</taxon>
        <taxon>Amygdaloideae</taxon>
        <taxon>Amygdaleae</taxon>
        <taxon>Prunus</taxon>
    </lineage>
</organism>
<evidence type="ECO:0000256" key="7">
    <source>
        <dbReference type="ARBA" id="ARBA00023242"/>
    </source>
</evidence>
<dbReference type="PANTHER" id="PTHR48249">
    <property type="entry name" value="MEDIATOR OF RNA POLYMERASE II TRANSCRIPTION SUBUNIT 13"/>
    <property type="match status" value="1"/>
</dbReference>
<keyword evidence="4" id="KW-0678">Repressor</keyword>
<proteinExistence type="inferred from homology"/>
<keyword evidence="7" id="KW-0539">Nucleus</keyword>
<evidence type="ECO:0000256" key="2">
    <source>
        <dbReference type="ARBA" id="ARBA00009354"/>
    </source>
</evidence>
<dbReference type="InterPro" id="IPR021643">
    <property type="entry name" value="Mediator_Med13_N"/>
</dbReference>
<gene>
    <name evidence="10" type="ORF">Prudu_015376</name>
</gene>
<dbReference type="PANTHER" id="PTHR48249:SF3">
    <property type="entry name" value="MEDIATOR OF RNA POLYMERASE II TRANSCRIPTION SUBUNIT 13"/>
    <property type="match status" value="1"/>
</dbReference>
<dbReference type="EMBL" id="AP019302">
    <property type="protein sequence ID" value="BBH04285.1"/>
    <property type="molecule type" value="Genomic_DNA"/>
</dbReference>
<reference evidence="10" key="1">
    <citation type="journal article" date="2019" name="Science">
        <title>Mutation of a bHLH transcription factor allowed almond domestication.</title>
        <authorList>
            <person name="Sanchez-Perez R."/>
            <person name="Pavan S."/>
            <person name="Mazzeo R."/>
            <person name="Moldovan C."/>
            <person name="Aiese Cigliano R."/>
            <person name="Del Cueto J."/>
            <person name="Ricciardi F."/>
            <person name="Lotti C."/>
            <person name="Ricciardi L."/>
            <person name="Dicenta F."/>
            <person name="Lopez-Marques R.L."/>
            <person name="Lindberg Moller B."/>
        </authorList>
    </citation>
    <scope>NUCLEOTIDE SEQUENCE</scope>
</reference>
<dbReference type="Pfam" id="PF11597">
    <property type="entry name" value="Med13_N"/>
    <property type="match status" value="1"/>
</dbReference>
<evidence type="ECO:0000256" key="5">
    <source>
        <dbReference type="ARBA" id="ARBA00023015"/>
    </source>
</evidence>
<sequence>MGYADFFLFGVGGLHQISWFQFLPHDSELIPQPDKSVKDAATQLVLSSHLQLQKEGFLSTWTNSFVGPWIHLKVCTIREVVASGLWMSPGDSEEVATALSQALRNRIERALSGLAYMRFGDVFSKFHASQSEELLRRAQPTVEFIFAATEEGIFVHALVSAKHIRALSSDDLERVQKHSSQNSCYGLPVIVSPHGICGRLTGCCPGDLVKQVYFSSSKLKTSNFIGLPNHVSQGSGSQLMWQNCYVEVTLGCPRPRSDRALQSNSNSFRNVVKHHPVESPSLGRGDQKGSLDNISVYEKTFVYPAEAVLVPSLQVAGSSLKSSDSIEPMEECNETNGIRTQRGYNSSSNSNSSSISSISSSSSDSDDKMATGASELEADADSLTCRQSERRTIDTLLIDPTPILSPTCIAHQVWGFITKGLGVIGSGTTKLPIVFYFVKFQRDWRAVLNLGFKRPRDGMAESFAEVGTATSASLQDTYNSDFGSMEVNNSAITVVTNDQIGSLWDWDGDDRYGTDIHALINEFGDFGDLFESDVLPFGEPPGTTESQALMFSAPDFGDVVDNPVGCSCPRVFASFESFIPPPPAAMEETLIKNQEAINSALSSGPVNCSSASNISEFDHIIKAEALMTFAPEYGAVETPTSEVSSSIFRSPYLPKSRKAESSNSSPSIYTYGPTPPSSCFDGFDEKTGILSNSKPFAGKKDASNIFRSKNYYTHVESGKEQQDRRLLTSSNGIAVAHDGVAQSPFPVLNSTNAVKAAQRKMTEGTFESENSFLSMRTIPATEIECILFQASMCRIRHTLLSSSSLSSIGFSRLPGDQTVMPENISGKYEARRKESIPVRIAGDIDEGMIDGHLNAPVGVWRSVGAPRVPKPTSSSSMEISSSLPHTSFNDESMLSYGRQPLQELLDGLSLLVQQATSFVDLALDSDCSDGPYGWLALQEQWRKGFLVGRLWSCRLWGYTGFLSLPGHCWCRSDIKTALKSAFGILDGPLPVTDWCEVATNQFLVQWMEQKWTRHPKEDQTKKTVLLSLICRCPPG</sequence>
<keyword evidence="6" id="KW-0804">Transcription</keyword>
<accession>A0A4Y1RJL4</accession>
<evidence type="ECO:0000256" key="3">
    <source>
        <dbReference type="ARBA" id="ARBA00019618"/>
    </source>
</evidence>
<dbReference type="GO" id="GO:0003713">
    <property type="term" value="F:transcription coactivator activity"/>
    <property type="evidence" value="ECO:0007669"/>
    <property type="project" value="TreeGrafter"/>
</dbReference>
<protein>
    <recommendedName>
        <fullName evidence="3">Mediator of RNA polymerase II transcription subunit 13</fullName>
    </recommendedName>
</protein>